<proteinExistence type="predicted"/>
<dbReference type="Proteomes" id="UP001438707">
    <property type="component" value="Unassembled WGS sequence"/>
</dbReference>
<dbReference type="Pfam" id="PF12697">
    <property type="entry name" value="Abhydrolase_6"/>
    <property type="match status" value="1"/>
</dbReference>
<dbReference type="AlphaFoldDB" id="A0AAW1SAE7"/>
<comment type="caution">
    <text evidence="2">The sequence shown here is derived from an EMBL/GenBank/DDBJ whole genome shotgun (WGS) entry which is preliminary data.</text>
</comment>
<dbReference type="InterPro" id="IPR000073">
    <property type="entry name" value="AB_hydrolase_1"/>
</dbReference>
<feature type="domain" description="AB hydrolase-1" evidence="1">
    <location>
        <begin position="42"/>
        <end position="290"/>
    </location>
</feature>
<dbReference type="PANTHER" id="PTHR43433">
    <property type="entry name" value="HYDROLASE, ALPHA/BETA FOLD FAMILY PROTEIN"/>
    <property type="match status" value="1"/>
</dbReference>
<dbReference type="EMBL" id="JALJOS010000002">
    <property type="protein sequence ID" value="KAK9842782.1"/>
    <property type="molecule type" value="Genomic_DNA"/>
</dbReference>
<organism evidence="2 3">
    <name type="scientific">Apatococcus lobatus</name>
    <dbReference type="NCBI Taxonomy" id="904363"/>
    <lineage>
        <taxon>Eukaryota</taxon>
        <taxon>Viridiplantae</taxon>
        <taxon>Chlorophyta</taxon>
        <taxon>core chlorophytes</taxon>
        <taxon>Trebouxiophyceae</taxon>
        <taxon>Chlorellales</taxon>
        <taxon>Chlorellaceae</taxon>
        <taxon>Apatococcus</taxon>
    </lineage>
</organism>
<keyword evidence="3" id="KW-1185">Reference proteome</keyword>
<gene>
    <name evidence="2" type="ORF">WJX74_002404</name>
</gene>
<reference evidence="2 3" key="1">
    <citation type="journal article" date="2024" name="Nat. Commun.">
        <title>Phylogenomics reveals the evolutionary origins of lichenization in chlorophyte algae.</title>
        <authorList>
            <person name="Puginier C."/>
            <person name="Libourel C."/>
            <person name="Otte J."/>
            <person name="Skaloud P."/>
            <person name="Haon M."/>
            <person name="Grisel S."/>
            <person name="Petersen M."/>
            <person name="Berrin J.G."/>
            <person name="Delaux P.M."/>
            <person name="Dal Grande F."/>
            <person name="Keller J."/>
        </authorList>
    </citation>
    <scope>NUCLEOTIDE SEQUENCE [LARGE SCALE GENOMIC DNA]</scope>
    <source>
        <strain evidence="2 3">SAG 2145</strain>
    </source>
</reference>
<dbReference type="InterPro" id="IPR029058">
    <property type="entry name" value="AB_hydrolase_fold"/>
</dbReference>
<accession>A0AAW1SAE7</accession>
<dbReference type="InterPro" id="IPR050471">
    <property type="entry name" value="AB_hydrolase"/>
</dbReference>
<dbReference type="PANTHER" id="PTHR43433:SF5">
    <property type="entry name" value="AB HYDROLASE-1 DOMAIN-CONTAINING PROTEIN"/>
    <property type="match status" value="1"/>
</dbReference>
<sequence length="346" mass="38733">MDPSHFAQPSHISVPESSGRAQLHEHSMYWELRGLQHRERVVLLNPLACTAKFYGGLADAVATQHQVLTFDYRGVGKSTRPRGRDWTSQLMAADALGLLDEVWPGEAVHVAGISMGGFIAQKLAVALVKQQRLRSLCLLVASQSYMPKLHLPLFIYDIMSSFIFGGPPKKLLEKHRGSQHLFLKLYAPGVADRPARAEDGTESSMGDLWMQRWMPEYEQWFAIDDHKAMAAQLRLCVRHKTSNEEMATLRQSRVPMTVYAAMRDKTIEPAKQLKMARKLGAVAYEAHARHLGIVDDFNNLVNLLLITINSPANPEQLQALLSKRDLAPSPVYSEVSSGYEPHEQAS</sequence>
<name>A0AAW1SAE7_9CHLO</name>
<evidence type="ECO:0000259" key="1">
    <source>
        <dbReference type="Pfam" id="PF12697"/>
    </source>
</evidence>
<evidence type="ECO:0000313" key="2">
    <source>
        <dbReference type="EMBL" id="KAK9842782.1"/>
    </source>
</evidence>
<dbReference type="Gene3D" id="3.40.50.1820">
    <property type="entry name" value="alpha/beta hydrolase"/>
    <property type="match status" value="1"/>
</dbReference>
<dbReference type="SUPFAM" id="SSF53474">
    <property type="entry name" value="alpha/beta-Hydrolases"/>
    <property type="match status" value="1"/>
</dbReference>
<evidence type="ECO:0000313" key="3">
    <source>
        <dbReference type="Proteomes" id="UP001438707"/>
    </source>
</evidence>
<protein>
    <recommendedName>
        <fullName evidence="1">AB hydrolase-1 domain-containing protein</fullName>
    </recommendedName>
</protein>